<evidence type="ECO:0000313" key="5">
    <source>
        <dbReference type="Proteomes" id="UP001174748"/>
    </source>
</evidence>
<gene>
    <name evidence="2" type="ORF">P9854_00215</name>
    <name evidence="3" type="ORF">P9921_04790</name>
</gene>
<dbReference type="EMBL" id="JARTLO010000001">
    <property type="protein sequence ID" value="MDK4764247.1"/>
    <property type="molecule type" value="Genomic_DNA"/>
</dbReference>
<dbReference type="RefSeq" id="WP_236582486.1">
    <property type="nucleotide sequence ID" value="NZ_JARTLO010000001.1"/>
</dbReference>
<proteinExistence type="predicted"/>
<dbReference type="CDD" id="cd19958">
    <property type="entry name" value="pyocin_knob"/>
    <property type="match status" value="1"/>
</dbReference>
<reference evidence="2" key="1">
    <citation type="submission" date="2023-01" db="EMBL/GenBank/DDBJ databases">
        <title>Genomic dissection of endemic carbapenem resistance: metallo-beta-lactamase gene dissemination through clonal, plasmid and integron transfer pathways.</title>
        <authorList>
            <person name="Macesic N."/>
        </authorList>
    </citation>
    <scope>NUCLEOTIDE SEQUENCE</scope>
    <source>
        <strain evidence="3">CPO382</strain>
        <strain evidence="2">CPO573</strain>
    </source>
</reference>
<dbReference type="Proteomes" id="UP001174748">
    <property type="component" value="Unassembled WGS sequence"/>
</dbReference>
<accession>A0AAW6X0N6</accession>
<evidence type="ECO:0000256" key="1">
    <source>
        <dbReference type="SAM" id="MobiDB-lite"/>
    </source>
</evidence>
<dbReference type="Proteomes" id="UP001173597">
    <property type="component" value="Unassembled WGS sequence"/>
</dbReference>
<dbReference type="AlphaFoldDB" id="A0AAW6X0N6"/>
<sequence length="674" mass="72140">MIIGFGNNVVSSLAADITATQTTIQVMPGAGALFSGLLTYDYANDSNPLKVYAKITLTDAKETVFEVCHLTAVNNDMLTVVRGQEGTAAKGWSLNDVIANFATRGSENQFVQIEQLQSGHYTSAVAGGTANGLTLALPATFFLNGSTEWALKTPILIYPTLNNTGASTLQLTMGGRVMGTYPLVKGSNTALRAGDIVAKNPFLAVFNADQGRFIVLNPTTDVGSVRTVNSIGPDVAGNVKLKATDVGALPVYPDTLSVDLNTLGATTQAGVYCQPENAGATTAKHYPVNLAGTLLVTPSAYGCQQEYTEYSAGRKFQRGLTAAWNGKDGPWSQWREYYGEGHKPTPDEINAVKKSGDTMTGPLGTPRVIFPGTQAMDGNTDIDRPDGFCIESINGNSVNYPKPVSDWLASLLTFKIGENRNVQFAVGSGRTEFYYRSIRKDTPATMKWLQLFTTEGGTISGPLTAPYVSSTPNVVPEGAGPFSNQLNSKAPLYQPNWQWPVNTGGLYVPIVKGVSTRQGQGYPTAVSFGYLLSGTPSFAQACIHAKGDNSDFNWRFDGGSGNFYCPGGVYANNAIFHVDGNITGNIWGGYLSNWLNQNISNAQNNAQNWAYQNLVQNVRLTGRINQPDTGGQVRVPDGCVFTGMSGANYDPSIWASYSYVQVLINGSWRNIGTS</sequence>
<evidence type="ECO:0000313" key="3">
    <source>
        <dbReference type="EMBL" id="MDK5169799.1"/>
    </source>
</evidence>
<keyword evidence="5" id="KW-1185">Reference proteome</keyword>
<evidence type="ECO:0000313" key="4">
    <source>
        <dbReference type="Proteomes" id="UP001173597"/>
    </source>
</evidence>
<feature type="region of interest" description="Disordered" evidence="1">
    <location>
        <begin position="355"/>
        <end position="374"/>
    </location>
</feature>
<dbReference type="EMBL" id="JARTOI010000004">
    <property type="protein sequence ID" value="MDK5169799.1"/>
    <property type="molecule type" value="Genomic_DNA"/>
</dbReference>
<evidence type="ECO:0000313" key="2">
    <source>
        <dbReference type="EMBL" id="MDK4764247.1"/>
    </source>
</evidence>
<comment type="caution">
    <text evidence="2">The sequence shown here is derived from an EMBL/GenBank/DDBJ whole genome shotgun (WGS) entry which is preliminary data.</text>
</comment>
<organism evidence="2 4">
    <name type="scientific">Serratia nevei</name>
    <dbReference type="NCBI Taxonomy" id="2703794"/>
    <lineage>
        <taxon>Bacteria</taxon>
        <taxon>Pseudomonadati</taxon>
        <taxon>Pseudomonadota</taxon>
        <taxon>Gammaproteobacteria</taxon>
        <taxon>Enterobacterales</taxon>
        <taxon>Yersiniaceae</taxon>
        <taxon>Serratia</taxon>
    </lineage>
</organism>
<name>A0AAW6X0N6_9GAMM</name>
<dbReference type="Gene3D" id="6.20.70.20">
    <property type="match status" value="1"/>
</dbReference>
<protein>
    <submittedName>
        <fullName evidence="2">Pyocin knob domain-containing protein</fullName>
    </submittedName>
</protein>